<dbReference type="PANTHER" id="PTHR15032:SF4">
    <property type="entry name" value="N-ACYL-PHOSPHATIDYLETHANOLAMINE-HYDROLYZING PHOSPHOLIPASE D"/>
    <property type="match status" value="1"/>
</dbReference>
<dbReference type="RefSeq" id="WP_137434396.1">
    <property type="nucleotide sequence ID" value="NZ_SZYH01000001.1"/>
</dbReference>
<dbReference type="Pfam" id="PF12706">
    <property type="entry name" value="Lactamase_B_2"/>
    <property type="match status" value="1"/>
</dbReference>
<evidence type="ECO:0000313" key="2">
    <source>
        <dbReference type="EMBL" id="TKV66975.1"/>
    </source>
</evidence>
<reference evidence="2 3" key="1">
    <citation type="submission" date="2019-05" db="EMBL/GenBank/DDBJ databases">
        <title>Marinobacter panjinensis sp. nov., a moderately halophilic bacterium isolated from sea tidal flat environment.</title>
        <authorList>
            <person name="Yang W."/>
            <person name="An M."/>
            <person name="He W."/>
            <person name="Luo X."/>
            <person name="Zhu L."/>
            <person name="Chen G."/>
            <person name="Zhang Y."/>
            <person name="Wang Y."/>
        </authorList>
    </citation>
    <scope>NUCLEOTIDE SEQUENCE [LARGE SCALE GENOMIC DNA]</scope>
    <source>
        <strain evidence="2 3">PJ-16</strain>
    </source>
</reference>
<gene>
    <name evidence="2" type="ORF">FDP08_02170</name>
</gene>
<dbReference type="Proteomes" id="UP000308488">
    <property type="component" value="Unassembled WGS sequence"/>
</dbReference>
<dbReference type="OrthoDB" id="9805728at2"/>
<dbReference type="EMBL" id="SZYH01000001">
    <property type="protein sequence ID" value="TKV66975.1"/>
    <property type="molecule type" value="Genomic_DNA"/>
</dbReference>
<dbReference type="InterPro" id="IPR036866">
    <property type="entry name" value="RibonucZ/Hydroxyglut_hydro"/>
</dbReference>
<dbReference type="SUPFAM" id="SSF56281">
    <property type="entry name" value="Metallo-hydrolase/oxidoreductase"/>
    <property type="match status" value="1"/>
</dbReference>
<dbReference type="AlphaFoldDB" id="A0A4V6CTU4"/>
<feature type="domain" description="Metallo-beta-lactamase" evidence="1">
    <location>
        <begin position="3"/>
        <end position="100"/>
    </location>
</feature>
<dbReference type="InterPro" id="IPR001279">
    <property type="entry name" value="Metallo-B-lactamas"/>
</dbReference>
<comment type="caution">
    <text evidence="2">The sequence shown here is derived from an EMBL/GenBank/DDBJ whole genome shotgun (WGS) entry which is preliminary data.</text>
</comment>
<dbReference type="PANTHER" id="PTHR15032">
    <property type="entry name" value="N-ACYL-PHOSPHATIDYLETHANOLAMINE-HYDROLYZING PHOSPHOLIPASE D"/>
    <property type="match status" value="1"/>
</dbReference>
<organism evidence="2 3">
    <name type="scientific">Marinobacter panjinensis</name>
    <dbReference type="NCBI Taxonomy" id="2576384"/>
    <lineage>
        <taxon>Bacteria</taxon>
        <taxon>Pseudomonadati</taxon>
        <taxon>Pseudomonadota</taxon>
        <taxon>Gammaproteobacteria</taxon>
        <taxon>Pseudomonadales</taxon>
        <taxon>Marinobacteraceae</taxon>
        <taxon>Marinobacter</taxon>
    </lineage>
</organism>
<evidence type="ECO:0000259" key="1">
    <source>
        <dbReference type="Pfam" id="PF12706"/>
    </source>
</evidence>
<evidence type="ECO:0000313" key="3">
    <source>
        <dbReference type="Proteomes" id="UP000308488"/>
    </source>
</evidence>
<sequence length="109" mass="12526">MNWDHLDHPTLMAMKGRIGDVIVGLGVGEHFRSWGFPEDQIYEADWDTTLNLDETLAIHILPARHYSGRWLEKNQSLWVSFALETADWKIFFSGDSGYGEHFKAIIPAH</sequence>
<accession>A0A4V6CTU4</accession>
<protein>
    <recommendedName>
        <fullName evidence="1">Metallo-beta-lactamase domain-containing protein</fullName>
    </recommendedName>
</protein>
<dbReference type="Gene3D" id="3.60.15.10">
    <property type="entry name" value="Ribonuclease Z/Hydroxyacylglutathione hydrolase-like"/>
    <property type="match status" value="1"/>
</dbReference>
<keyword evidence="3" id="KW-1185">Reference proteome</keyword>
<dbReference type="GO" id="GO:0005737">
    <property type="term" value="C:cytoplasm"/>
    <property type="evidence" value="ECO:0007669"/>
    <property type="project" value="TreeGrafter"/>
</dbReference>
<name>A0A4V6CTU4_9GAMM</name>
<proteinExistence type="predicted"/>